<dbReference type="InterPro" id="IPR003754">
    <property type="entry name" value="4pyrrol_synth_uPrphyn_synth"/>
</dbReference>
<proteinExistence type="predicted"/>
<feature type="region of interest" description="Disordered" evidence="1">
    <location>
        <begin position="1"/>
        <end position="27"/>
    </location>
</feature>
<gene>
    <name evidence="3" type="ORF">AWM70_17690</name>
</gene>
<dbReference type="SUPFAM" id="SSF69618">
    <property type="entry name" value="HemD-like"/>
    <property type="match status" value="1"/>
</dbReference>
<dbReference type="CDD" id="cd06578">
    <property type="entry name" value="HemD"/>
    <property type="match status" value="1"/>
</dbReference>
<organism evidence="3 4">
    <name type="scientific">Paenibacillus yonginensis</name>
    <dbReference type="NCBI Taxonomy" id="1462996"/>
    <lineage>
        <taxon>Bacteria</taxon>
        <taxon>Bacillati</taxon>
        <taxon>Bacillota</taxon>
        <taxon>Bacilli</taxon>
        <taxon>Bacillales</taxon>
        <taxon>Paenibacillaceae</taxon>
        <taxon>Paenibacillus</taxon>
    </lineage>
</organism>
<evidence type="ECO:0000256" key="1">
    <source>
        <dbReference type="SAM" id="MobiDB-lite"/>
    </source>
</evidence>
<dbReference type="KEGG" id="pyg:AWM70_17690"/>
<feature type="compositionally biased region" description="Basic and acidic residues" evidence="1">
    <location>
        <begin position="1"/>
        <end position="18"/>
    </location>
</feature>
<evidence type="ECO:0000313" key="3">
    <source>
        <dbReference type="EMBL" id="ANS76187.1"/>
    </source>
</evidence>
<dbReference type="STRING" id="1462996.AWM70_17690"/>
<dbReference type="RefSeq" id="WP_068698593.1">
    <property type="nucleotide sequence ID" value="NZ_CP014167.1"/>
</dbReference>
<protein>
    <submittedName>
        <fullName evidence="3">Uroporphyrinogen-III synthase</fullName>
    </submittedName>
</protein>
<dbReference type="Proteomes" id="UP000092573">
    <property type="component" value="Chromosome"/>
</dbReference>
<dbReference type="PANTHER" id="PTHR40082:SF1">
    <property type="entry name" value="BLR5956 PROTEIN"/>
    <property type="match status" value="1"/>
</dbReference>
<dbReference type="AlphaFoldDB" id="A0A1B1N445"/>
<dbReference type="NCBIfam" id="NF004584">
    <property type="entry name" value="PRK05928.2-1"/>
    <property type="match status" value="1"/>
</dbReference>
<dbReference type="GO" id="GO:0006780">
    <property type="term" value="P:uroporphyrinogen III biosynthetic process"/>
    <property type="evidence" value="ECO:0007669"/>
    <property type="project" value="InterPro"/>
</dbReference>
<feature type="domain" description="Tetrapyrrole biosynthesis uroporphyrinogen III synthase" evidence="2">
    <location>
        <begin position="35"/>
        <end position="275"/>
    </location>
</feature>
<evidence type="ECO:0000259" key="2">
    <source>
        <dbReference type="Pfam" id="PF02602"/>
    </source>
</evidence>
<dbReference type="Gene3D" id="3.40.50.10090">
    <property type="match status" value="2"/>
</dbReference>
<dbReference type="InterPro" id="IPR036108">
    <property type="entry name" value="4pyrrol_syn_uPrphyn_synt_sf"/>
</dbReference>
<reference evidence="3 4" key="1">
    <citation type="submission" date="2016-01" db="EMBL/GenBank/DDBJ databases">
        <title>Complete Genome Sequence of Paenibacillus yonginensis DCY84, a novel Plant Growth-Promoting Bacteria with Elicitation of Induced Systemic Resistance.</title>
        <authorList>
            <person name="Kim Y.J."/>
            <person name="Yang D.C."/>
            <person name="Sukweenadhi J."/>
        </authorList>
    </citation>
    <scope>NUCLEOTIDE SEQUENCE [LARGE SCALE GENOMIC DNA]</scope>
    <source>
        <strain evidence="3 4">DCY84</strain>
    </source>
</reference>
<evidence type="ECO:0000313" key="4">
    <source>
        <dbReference type="Proteomes" id="UP000092573"/>
    </source>
</evidence>
<name>A0A1B1N445_9BACL</name>
<keyword evidence="4" id="KW-1185">Reference proteome</keyword>
<dbReference type="PANTHER" id="PTHR40082">
    <property type="entry name" value="BLR5956 PROTEIN"/>
    <property type="match status" value="1"/>
</dbReference>
<sequence>MADGTERPERSERSERPGRLAGKKVALTGPRRSEELARLVENMGGQALLRPAQGTVFLDDESLKEGIRAWLSSRPEWAVFTTGVGLEALFAAAEEIGQAGELQQLLENSRIAARGYKTVNALRRRNLNPVIRDDDGSTEGLVRAWAALRQPLAGRKVMVQLHGDSAPLLVEWLEREGAEIMQLLPYRHIAPPEEQLEQLLSDVLSGEVDAVTFTSAPQVRFLLDYAERSGRLEALLSAFEGPVVAVSVGRITAQGLKEAGLSRVIAPQEERMGSMMVELAKFYASGNGTAKS</sequence>
<dbReference type="InterPro" id="IPR039793">
    <property type="entry name" value="UROS/Hem4"/>
</dbReference>
<dbReference type="Pfam" id="PF02602">
    <property type="entry name" value="HEM4"/>
    <property type="match status" value="1"/>
</dbReference>
<accession>A0A1B1N445</accession>
<dbReference type="GO" id="GO:0004852">
    <property type="term" value="F:uroporphyrinogen-III synthase activity"/>
    <property type="evidence" value="ECO:0007669"/>
    <property type="project" value="InterPro"/>
</dbReference>
<dbReference type="EMBL" id="CP014167">
    <property type="protein sequence ID" value="ANS76187.1"/>
    <property type="molecule type" value="Genomic_DNA"/>
</dbReference>
<dbReference type="OrthoDB" id="9775656at2"/>